<evidence type="ECO:0000313" key="2">
    <source>
        <dbReference type="EMBL" id="RZT60812.1"/>
    </source>
</evidence>
<dbReference type="CDD" id="cd05403">
    <property type="entry name" value="NT_KNTase_like"/>
    <property type="match status" value="1"/>
</dbReference>
<sequence>MKLQSPFEVVTPTADGEVLTALVRRGDWMSISQVVELVGSRSDEGVRRVIRRLVNQGIVDELPVGGRSVFRLNPHHILAPAITSIARARETLLTLLTGRLANWNSPPLYAALFGSGARGTMTSTSDLDLLLVQPHATDEVWDVDVAELVVDVRSWTGNDLRVVQYTEHEVGPTDALLAELINDAIPLLGDHSWFRQQIGQK</sequence>
<reference evidence="2 3" key="1">
    <citation type="journal article" date="2015" name="Stand. Genomic Sci.">
        <title>Genomic Encyclopedia of Bacterial and Archaeal Type Strains, Phase III: the genomes of soil and plant-associated and newly described type strains.</title>
        <authorList>
            <person name="Whitman W.B."/>
            <person name="Woyke T."/>
            <person name="Klenk H.P."/>
            <person name="Zhou Y."/>
            <person name="Lilburn T.G."/>
            <person name="Beck B.J."/>
            <person name="De Vos P."/>
            <person name="Vandamme P."/>
            <person name="Eisen J.A."/>
            <person name="Garrity G."/>
            <person name="Hugenholtz P."/>
            <person name="Kyrpides N.C."/>
        </authorList>
    </citation>
    <scope>NUCLEOTIDE SEQUENCE [LARGE SCALE GENOMIC DNA]</scope>
    <source>
        <strain evidence="2 3">AC4r</strain>
    </source>
</reference>
<keyword evidence="3" id="KW-1185">Reference proteome</keyword>
<dbReference type="Proteomes" id="UP000292408">
    <property type="component" value="Unassembled WGS sequence"/>
</dbReference>
<organism evidence="2 3">
    <name type="scientific">Microcella alkaliphila</name>
    <dbReference type="NCBI Taxonomy" id="279828"/>
    <lineage>
        <taxon>Bacteria</taxon>
        <taxon>Bacillati</taxon>
        <taxon>Actinomycetota</taxon>
        <taxon>Actinomycetes</taxon>
        <taxon>Micrococcales</taxon>
        <taxon>Microbacteriaceae</taxon>
        <taxon>Microcella</taxon>
    </lineage>
</organism>
<dbReference type="OrthoDB" id="3826063at2"/>
<name>A0A4Q7TN96_9MICO</name>
<dbReference type="Gene3D" id="3.30.460.10">
    <property type="entry name" value="Beta Polymerase, domain 2"/>
    <property type="match status" value="1"/>
</dbReference>
<evidence type="ECO:0000313" key="3">
    <source>
        <dbReference type="Proteomes" id="UP000292408"/>
    </source>
</evidence>
<gene>
    <name evidence="2" type="ORF">EV140_1333</name>
</gene>
<dbReference type="InterPro" id="IPR043519">
    <property type="entry name" value="NT_sf"/>
</dbReference>
<protein>
    <submittedName>
        <fullName evidence="2">Nucleotidyltransferase-like protein</fullName>
    </submittedName>
</protein>
<dbReference type="EMBL" id="SGXT01000014">
    <property type="protein sequence ID" value="RZT60812.1"/>
    <property type="molecule type" value="Genomic_DNA"/>
</dbReference>
<dbReference type="AlphaFoldDB" id="A0A4Q7TN96"/>
<proteinExistence type="predicted"/>
<dbReference type="SUPFAM" id="SSF81301">
    <property type="entry name" value="Nucleotidyltransferase"/>
    <property type="match status" value="1"/>
</dbReference>
<feature type="domain" description="Polymerase nucleotidyl transferase" evidence="1">
    <location>
        <begin position="110"/>
        <end position="146"/>
    </location>
</feature>
<keyword evidence="2" id="KW-0808">Transferase</keyword>
<dbReference type="RefSeq" id="WP_096423161.1">
    <property type="nucleotide sequence ID" value="NZ_SGXT01000014.1"/>
</dbReference>
<dbReference type="GO" id="GO:0016779">
    <property type="term" value="F:nucleotidyltransferase activity"/>
    <property type="evidence" value="ECO:0007669"/>
    <property type="project" value="InterPro"/>
</dbReference>
<dbReference type="InterPro" id="IPR002934">
    <property type="entry name" value="Polymerase_NTP_transf_dom"/>
</dbReference>
<comment type="caution">
    <text evidence="2">The sequence shown here is derived from an EMBL/GenBank/DDBJ whole genome shotgun (WGS) entry which is preliminary data.</text>
</comment>
<evidence type="ECO:0000259" key="1">
    <source>
        <dbReference type="Pfam" id="PF01909"/>
    </source>
</evidence>
<dbReference type="Pfam" id="PF01909">
    <property type="entry name" value="NTP_transf_2"/>
    <property type="match status" value="1"/>
</dbReference>
<accession>A0A4Q7TN96</accession>